<dbReference type="EMBL" id="JAMFLX010000084">
    <property type="protein sequence ID" value="MCL6272274.1"/>
    <property type="molecule type" value="Genomic_DNA"/>
</dbReference>
<evidence type="ECO:0000313" key="1">
    <source>
        <dbReference type="EMBL" id="MCL6272274.1"/>
    </source>
</evidence>
<dbReference type="SUPFAM" id="SSF64438">
    <property type="entry name" value="CNF1/YfiH-like putative cysteine hydrolases"/>
    <property type="match status" value="1"/>
</dbReference>
<comment type="caution">
    <text evidence="1">The sequence shown here is derived from an EMBL/GenBank/DDBJ whole genome shotgun (WGS) entry which is preliminary data.</text>
</comment>
<keyword evidence="2" id="KW-1185">Reference proteome</keyword>
<sequence>MDSKVGLDGNCPFTSIANSPDNQQVINQGCTVSSVASAASSSSQRVSDYQQTPIRLRRHSSLAHCRSHIFKGIKDIVLQKAGTIIDINQESIVFNVTKEFCEYQDNYFKTCQYHDLIEKLLEGTDIPSLIKAERLIPIVLAGDRNNQLILEFKDAPEAYAHTLDGQEIALETKFITPLYNPQALSDLDTSMLRVNMGELGFTDGSPRYIFTTGLGPCICVTLFDKYQNKVLLGHFTTFDFTPESLSEIFKFCDDQQMKGLECHIVGGTYEYLGIENGFLSLMNFLSSKGVPIKQMFVGDTTDRPIAVVVDTKDMTLYGLPFNTLNNPNNREEEYESKNKLKRISNMPLLTKSYTLSLLTCSLDA</sequence>
<accession>A0ABT0PLL8</accession>
<gene>
    <name evidence="1" type="ORF">M3P05_20355</name>
</gene>
<name>A0ABT0PLL8_9GAMM</name>
<protein>
    <submittedName>
        <fullName evidence="1">Uncharacterized protein</fullName>
    </submittedName>
</protein>
<organism evidence="1 2">
    <name type="scientific">Parendozoicomonas callyspongiae</name>
    <dbReference type="NCBI Taxonomy" id="2942213"/>
    <lineage>
        <taxon>Bacteria</taxon>
        <taxon>Pseudomonadati</taxon>
        <taxon>Pseudomonadota</taxon>
        <taxon>Gammaproteobacteria</taxon>
        <taxon>Oceanospirillales</taxon>
        <taxon>Endozoicomonadaceae</taxon>
        <taxon>Parendozoicomonas</taxon>
    </lineage>
</organism>
<reference evidence="1 2" key="1">
    <citation type="submission" date="2022-05" db="EMBL/GenBank/DDBJ databases">
        <authorList>
            <person name="Park J.-S."/>
        </authorList>
    </citation>
    <scope>NUCLEOTIDE SEQUENCE [LARGE SCALE GENOMIC DNA]</scope>
    <source>
        <strain evidence="1 2">2012CJ34-2</strain>
    </source>
</reference>
<dbReference type="Proteomes" id="UP001203338">
    <property type="component" value="Unassembled WGS sequence"/>
</dbReference>
<dbReference type="InterPro" id="IPR011324">
    <property type="entry name" value="Cytotoxic_necrot_fac-like_cat"/>
</dbReference>
<proteinExistence type="predicted"/>
<evidence type="ECO:0000313" key="2">
    <source>
        <dbReference type="Proteomes" id="UP001203338"/>
    </source>
</evidence>
<dbReference type="RefSeq" id="WP_249701965.1">
    <property type="nucleotide sequence ID" value="NZ_JAMFLX010000084.1"/>
</dbReference>